<keyword evidence="2" id="KW-1185">Reference proteome</keyword>
<protein>
    <submittedName>
        <fullName evidence="1">Uncharacterized protein</fullName>
    </submittedName>
</protein>
<evidence type="ECO:0000313" key="2">
    <source>
        <dbReference type="Proteomes" id="UP001060085"/>
    </source>
</evidence>
<evidence type="ECO:0000313" key="1">
    <source>
        <dbReference type="EMBL" id="KAI5673700.1"/>
    </source>
</evidence>
<comment type="caution">
    <text evidence="1">The sequence shown here is derived from an EMBL/GenBank/DDBJ whole genome shotgun (WGS) entry which is preliminary data.</text>
</comment>
<dbReference type="Proteomes" id="UP001060085">
    <property type="component" value="Linkage Group LG03"/>
</dbReference>
<reference evidence="2" key="1">
    <citation type="journal article" date="2023" name="Nat. Plants">
        <title>Single-cell RNA sequencing provides a high-resolution roadmap for understanding the multicellular compartmentation of specialized metabolism.</title>
        <authorList>
            <person name="Sun S."/>
            <person name="Shen X."/>
            <person name="Li Y."/>
            <person name="Li Y."/>
            <person name="Wang S."/>
            <person name="Li R."/>
            <person name="Zhang H."/>
            <person name="Shen G."/>
            <person name="Guo B."/>
            <person name="Wei J."/>
            <person name="Xu J."/>
            <person name="St-Pierre B."/>
            <person name="Chen S."/>
            <person name="Sun C."/>
        </authorList>
    </citation>
    <scope>NUCLEOTIDE SEQUENCE [LARGE SCALE GENOMIC DNA]</scope>
</reference>
<gene>
    <name evidence="1" type="ORF">M9H77_14064</name>
</gene>
<sequence>MRSGLIHVKSQGCLGGQGKYSNEGFDGRHLKRCGSISFTEFLTRKERFHEVKRMAEKEATTTGTTMPDDLALMAIVAGGVRHECVYEVGSEAVYLRVKSSWILSCTGLAPIMPCCVDCCGEWRLPFRNHLVYIRPPLMLDLIRAAMGIGTSTSSPPAPAADSEASASNVVI</sequence>
<accession>A0ACC0BLZ1</accession>
<dbReference type="EMBL" id="CM044703">
    <property type="protein sequence ID" value="KAI5673700.1"/>
    <property type="molecule type" value="Genomic_DNA"/>
</dbReference>
<organism evidence="1 2">
    <name type="scientific">Catharanthus roseus</name>
    <name type="common">Madagascar periwinkle</name>
    <name type="synonym">Vinca rosea</name>
    <dbReference type="NCBI Taxonomy" id="4058"/>
    <lineage>
        <taxon>Eukaryota</taxon>
        <taxon>Viridiplantae</taxon>
        <taxon>Streptophyta</taxon>
        <taxon>Embryophyta</taxon>
        <taxon>Tracheophyta</taxon>
        <taxon>Spermatophyta</taxon>
        <taxon>Magnoliopsida</taxon>
        <taxon>eudicotyledons</taxon>
        <taxon>Gunneridae</taxon>
        <taxon>Pentapetalae</taxon>
        <taxon>asterids</taxon>
        <taxon>lamiids</taxon>
        <taxon>Gentianales</taxon>
        <taxon>Apocynaceae</taxon>
        <taxon>Rauvolfioideae</taxon>
        <taxon>Vinceae</taxon>
        <taxon>Catharanthinae</taxon>
        <taxon>Catharanthus</taxon>
    </lineage>
</organism>
<proteinExistence type="predicted"/>
<name>A0ACC0BLZ1_CATRO</name>